<proteinExistence type="predicted"/>
<evidence type="ECO:0000313" key="2">
    <source>
        <dbReference type="Proteomes" id="UP000247807"/>
    </source>
</evidence>
<comment type="caution">
    <text evidence="1">The sequence shown here is derived from an EMBL/GenBank/DDBJ whole genome shotgun (WGS) entry which is preliminary data.</text>
</comment>
<organism evidence="1 2">
    <name type="scientific">Prochlorococcus marinus XMU1408</name>
    <dbReference type="NCBI Taxonomy" id="2213228"/>
    <lineage>
        <taxon>Bacteria</taxon>
        <taxon>Bacillati</taxon>
        <taxon>Cyanobacteriota</taxon>
        <taxon>Cyanophyceae</taxon>
        <taxon>Synechococcales</taxon>
        <taxon>Prochlorococcaceae</taxon>
        <taxon>Prochlorococcus</taxon>
    </lineage>
</organism>
<gene>
    <name evidence="1" type="ORF">DNJ73_05380</name>
</gene>
<name>A0A318RBJ1_PROMR</name>
<dbReference type="RefSeq" id="WP_158466663.1">
    <property type="nucleotide sequence ID" value="NZ_QJUE01000002.1"/>
</dbReference>
<dbReference type="EMBL" id="QJUE01000002">
    <property type="protein sequence ID" value="PYE03169.1"/>
    <property type="molecule type" value="Genomic_DNA"/>
</dbReference>
<dbReference type="Proteomes" id="UP000247807">
    <property type="component" value="Unassembled WGS sequence"/>
</dbReference>
<sequence length="83" mass="10101">MTILEKYPEDIPWDLNINHSNYKTIRWMLTKSDNVYTFTRSRLNDKYVYIQKNDGKREAFKEYEARFTYQRLFDEGYSLAAVS</sequence>
<dbReference type="AlphaFoldDB" id="A0A318RBJ1"/>
<evidence type="ECO:0000313" key="1">
    <source>
        <dbReference type="EMBL" id="PYE03169.1"/>
    </source>
</evidence>
<reference evidence="1 2" key="1">
    <citation type="journal article" date="2018" name="Appl. Environ. Microbiol.">
        <title>Genome rearrangement shapes Prochlorococcus ecological adaptation.</title>
        <authorList>
            <person name="Yan W."/>
            <person name="Wei S."/>
            <person name="Wang Q."/>
            <person name="Xiao X."/>
            <person name="Zeng Q."/>
            <person name="Jiao N."/>
            <person name="Zhang R."/>
        </authorList>
    </citation>
    <scope>NUCLEOTIDE SEQUENCE [LARGE SCALE GENOMIC DNA]</scope>
    <source>
        <strain evidence="1 2">XMU1408</strain>
    </source>
</reference>
<dbReference type="OrthoDB" id="541327at2"/>
<protein>
    <submittedName>
        <fullName evidence="1">Uncharacterized protein</fullName>
    </submittedName>
</protein>
<accession>A0A318RBJ1</accession>